<feature type="compositionally biased region" description="Low complexity" evidence="1">
    <location>
        <begin position="174"/>
        <end position="186"/>
    </location>
</feature>
<dbReference type="RefSeq" id="XP_014175192.1">
    <property type="nucleotide sequence ID" value="XM_014319717.1"/>
</dbReference>
<keyword evidence="4" id="KW-1185">Reference proteome</keyword>
<dbReference type="EMBL" id="GL629735">
    <property type="protein sequence ID" value="EFX05710.1"/>
    <property type="molecule type" value="Genomic_DNA"/>
</dbReference>
<gene>
    <name evidence="3" type="ORF">CMQ_3779</name>
</gene>
<reference evidence="3 4" key="1">
    <citation type="journal article" date="2011" name="Proc. Natl. Acad. Sci. U.S.A.">
        <title>Genome and transcriptome analyses of the mountain pine beetle-fungal symbiont Grosmannia clavigera, a lodgepole pine pathogen.</title>
        <authorList>
            <person name="DiGuistini S."/>
            <person name="Wang Y."/>
            <person name="Liao N.Y."/>
            <person name="Taylor G."/>
            <person name="Tanguay P."/>
            <person name="Feau N."/>
            <person name="Henrissat B."/>
            <person name="Chan S.K."/>
            <person name="Hesse-Orce U."/>
            <person name="Alamouti S.M."/>
            <person name="Tsui C.K.M."/>
            <person name="Docking R.T."/>
            <person name="Levasseur A."/>
            <person name="Haridas S."/>
            <person name="Robertson G."/>
            <person name="Birol I."/>
            <person name="Holt R.A."/>
            <person name="Marra M.A."/>
            <person name="Hamelin R.C."/>
            <person name="Hirst M."/>
            <person name="Jones S.J.M."/>
            <person name="Bohlmann J."/>
            <person name="Breuil C."/>
        </authorList>
    </citation>
    <scope>NUCLEOTIDE SEQUENCE [LARGE SCALE GENOMIC DNA]</scope>
    <source>
        <strain evidence="4">kw1407 / UAMH 11150</strain>
    </source>
</reference>
<dbReference type="GeneID" id="25976916"/>
<accession>F0X8K1</accession>
<dbReference type="PANTHER" id="PTHR35910:SF6">
    <property type="entry name" value="2EXR DOMAIN-CONTAINING PROTEIN"/>
    <property type="match status" value="1"/>
</dbReference>
<dbReference type="Proteomes" id="UP000007796">
    <property type="component" value="Unassembled WGS sequence"/>
</dbReference>
<feature type="region of interest" description="Disordered" evidence="1">
    <location>
        <begin position="167"/>
        <end position="186"/>
    </location>
</feature>
<feature type="domain" description="2EXR" evidence="2">
    <location>
        <begin position="9"/>
        <end position="91"/>
    </location>
</feature>
<dbReference type="Pfam" id="PF20150">
    <property type="entry name" value="2EXR"/>
    <property type="match status" value="1"/>
</dbReference>
<dbReference type="OrthoDB" id="3513892at2759"/>
<dbReference type="PANTHER" id="PTHR35910">
    <property type="entry name" value="2EXR DOMAIN-CONTAINING PROTEIN"/>
    <property type="match status" value="1"/>
</dbReference>
<protein>
    <recommendedName>
        <fullName evidence="2">2EXR domain-containing protein</fullName>
    </recommendedName>
</protein>
<dbReference type="InterPro" id="IPR045518">
    <property type="entry name" value="2EXR"/>
</dbReference>
<name>F0X8K1_GROCL</name>
<dbReference type="InParanoid" id="F0X8K1"/>
<dbReference type="HOGENOM" id="CLU_078282_0_0_1"/>
<sequence>MSPRKPSSFGLFSALPAELRLAIWQFSCHPRVVEVWYDADADRCRTTARPPPVLHVSREARHEAMALYRRAFVTQSCPDHFIYFSSARDVLYLPRHGLMGYDDTARDFTVHVRDTAPHVWSLAIDHVRTDTIRPWEPYNKLMLIFSFPNVQETILVVGAGSNERRVDRRRSLDSVESAESTTSAVSTASLVESAPVPKIGDVELVDPKGDTVAVMGVIDNVIESFSREIQAAAGGPSLSDDCPVHEYPHIPSLIPKAKEYHQYQNKQRRRRRQRHQCAIGCA</sequence>
<organism evidence="4">
    <name type="scientific">Grosmannia clavigera (strain kw1407 / UAMH 11150)</name>
    <name type="common">Blue stain fungus</name>
    <name type="synonym">Graphiocladiella clavigera</name>
    <dbReference type="NCBI Taxonomy" id="655863"/>
    <lineage>
        <taxon>Eukaryota</taxon>
        <taxon>Fungi</taxon>
        <taxon>Dikarya</taxon>
        <taxon>Ascomycota</taxon>
        <taxon>Pezizomycotina</taxon>
        <taxon>Sordariomycetes</taxon>
        <taxon>Sordariomycetidae</taxon>
        <taxon>Ophiostomatales</taxon>
        <taxon>Ophiostomataceae</taxon>
        <taxon>Leptographium</taxon>
    </lineage>
</organism>
<dbReference type="AlphaFoldDB" id="F0X8K1"/>
<evidence type="ECO:0000256" key="1">
    <source>
        <dbReference type="SAM" id="MobiDB-lite"/>
    </source>
</evidence>
<proteinExistence type="predicted"/>
<evidence type="ECO:0000313" key="3">
    <source>
        <dbReference type="EMBL" id="EFX05710.1"/>
    </source>
</evidence>
<evidence type="ECO:0000259" key="2">
    <source>
        <dbReference type="Pfam" id="PF20150"/>
    </source>
</evidence>
<evidence type="ECO:0000313" key="4">
    <source>
        <dbReference type="Proteomes" id="UP000007796"/>
    </source>
</evidence>
<dbReference type="eggNOG" id="ENOG502RNM1">
    <property type="taxonomic scope" value="Eukaryota"/>
</dbReference>